<accession>A0A9P6F958</accession>
<comment type="caution">
    <text evidence="2">The sequence shown here is derived from an EMBL/GenBank/DDBJ whole genome shotgun (WGS) entry which is preliminary data.</text>
</comment>
<evidence type="ECO:0000313" key="3">
    <source>
        <dbReference type="Proteomes" id="UP000723463"/>
    </source>
</evidence>
<protein>
    <submittedName>
        <fullName evidence="2">Uncharacterized protein</fullName>
    </submittedName>
</protein>
<organism evidence="2 3">
    <name type="scientific">Mortierella hygrophila</name>
    <dbReference type="NCBI Taxonomy" id="979708"/>
    <lineage>
        <taxon>Eukaryota</taxon>
        <taxon>Fungi</taxon>
        <taxon>Fungi incertae sedis</taxon>
        <taxon>Mucoromycota</taxon>
        <taxon>Mortierellomycotina</taxon>
        <taxon>Mortierellomycetes</taxon>
        <taxon>Mortierellales</taxon>
        <taxon>Mortierellaceae</taxon>
        <taxon>Mortierella</taxon>
    </lineage>
</organism>
<proteinExistence type="predicted"/>
<keyword evidence="3" id="KW-1185">Reference proteome</keyword>
<sequence length="581" mass="64461">MSKRPADQTLENPIAQMVKVSHVDGDDQLDDRYVSLSTRLIVTLFEDRPAKHEARAADYIASMWQLPSPTPTVEGYLNFISEKYPSAPQSGVARSWNKLKKFFTDGENTDLAEIQDLINVHSLVAAFAAAPQISETPATSTNMSPPLCPVSVPEATHSPLRLRTTSNQSKGNRTGNSGNSSSSNSRSSTISGGQLSPATIIKMQNLFRKNFDEFGGHAWKLPSGAILDNLLAAHVERLPYESALHSFVIEDVKGVLQLATDGKDRALLKTTLVDRPKEQLPALSTPEKAFLKKYNLPPNDLWNLMATSGWQTLGSGLKKKPDEEFQEVVHTCVLDLLTVYRQVGMVVPSDSTESWYTRVMWHFLGVLMYCPRRLEYQPGEVHSHASGHRRNKVRTREGRQYTGHKADGMVVTKLSRFELCAIEAAKKDSGPNGTKALDDTHKLAKMTKDMHDKVRDAATENVRNTLLTFGVRISALTIILYTMRQRPGRFYQLCTESSASLPDMWTNENTMAVLGVLERLLVFRKAMIEMGWQIPQWSSVSVGGNNPGAHDDCQAATLTSPHLIPDTDYTAVETVTELVLP</sequence>
<dbReference type="AlphaFoldDB" id="A0A9P6F958"/>
<evidence type="ECO:0000256" key="1">
    <source>
        <dbReference type="SAM" id="MobiDB-lite"/>
    </source>
</evidence>
<evidence type="ECO:0000313" key="2">
    <source>
        <dbReference type="EMBL" id="KAF9545362.1"/>
    </source>
</evidence>
<dbReference type="Proteomes" id="UP000723463">
    <property type="component" value="Unassembled WGS sequence"/>
</dbReference>
<feature type="region of interest" description="Disordered" evidence="1">
    <location>
        <begin position="136"/>
        <end position="194"/>
    </location>
</feature>
<dbReference type="EMBL" id="JAAAXW010000073">
    <property type="protein sequence ID" value="KAF9545362.1"/>
    <property type="molecule type" value="Genomic_DNA"/>
</dbReference>
<feature type="compositionally biased region" description="Low complexity" evidence="1">
    <location>
        <begin position="171"/>
        <end position="193"/>
    </location>
</feature>
<name>A0A9P6F958_9FUNG</name>
<gene>
    <name evidence="2" type="ORF">EC957_011009</name>
</gene>
<reference evidence="2" key="1">
    <citation type="journal article" date="2020" name="Fungal Divers.">
        <title>Resolving the Mortierellaceae phylogeny through synthesis of multi-gene phylogenetics and phylogenomics.</title>
        <authorList>
            <person name="Vandepol N."/>
            <person name="Liber J."/>
            <person name="Desiro A."/>
            <person name="Na H."/>
            <person name="Kennedy M."/>
            <person name="Barry K."/>
            <person name="Grigoriev I.V."/>
            <person name="Miller A.N."/>
            <person name="O'Donnell K."/>
            <person name="Stajich J.E."/>
            <person name="Bonito G."/>
        </authorList>
    </citation>
    <scope>NUCLEOTIDE SEQUENCE</scope>
    <source>
        <strain evidence="2">NRRL 2591</strain>
    </source>
</reference>